<sequence>MVARRKAIEHALVEKEWNYSDLARAIDVTPSTIQRIVTGERDPSLRLALAISKALSKTVNELFDDESPSE</sequence>
<name>A0ABR7SYF9_HELCL</name>
<comment type="caution">
    <text evidence="2">The sequence shown here is derived from an EMBL/GenBank/DDBJ whole genome shotgun (WGS) entry which is preliminary data.</text>
</comment>
<dbReference type="Gene3D" id="1.10.260.40">
    <property type="entry name" value="lambda repressor-like DNA-binding domains"/>
    <property type="match status" value="1"/>
</dbReference>
<dbReference type="SMART" id="SM00530">
    <property type="entry name" value="HTH_XRE"/>
    <property type="match status" value="1"/>
</dbReference>
<evidence type="ECO:0000313" key="2">
    <source>
        <dbReference type="EMBL" id="MBC9783569.1"/>
    </source>
</evidence>
<dbReference type="Pfam" id="PF01381">
    <property type="entry name" value="HTH_3"/>
    <property type="match status" value="1"/>
</dbReference>
<evidence type="ECO:0000313" key="3">
    <source>
        <dbReference type="Proteomes" id="UP000617402"/>
    </source>
</evidence>
<reference evidence="2 3" key="1">
    <citation type="submission" date="2020-07" db="EMBL/GenBank/DDBJ databases">
        <title>Draft whole-genome sequence of Heliobacterium chlorum DSM 3682, type strain.</title>
        <authorList>
            <person name="Kyndt J.A."/>
            <person name="Meyer T.E."/>
            <person name="Imhoff J.F."/>
        </authorList>
    </citation>
    <scope>NUCLEOTIDE SEQUENCE [LARGE SCALE GENOMIC DNA]</scope>
    <source>
        <strain evidence="2 3">DSM 3682</strain>
    </source>
</reference>
<organism evidence="2 3">
    <name type="scientific">Heliobacterium chlorum</name>
    <dbReference type="NCBI Taxonomy" id="2698"/>
    <lineage>
        <taxon>Bacteria</taxon>
        <taxon>Bacillati</taxon>
        <taxon>Bacillota</taxon>
        <taxon>Clostridia</taxon>
        <taxon>Eubacteriales</taxon>
        <taxon>Heliobacteriaceae</taxon>
        <taxon>Heliobacterium</taxon>
    </lineage>
</organism>
<dbReference type="Proteomes" id="UP000617402">
    <property type="component" value="Unassembled WGS sequence"/>
</dbReference>
<dbReference type="InterPro" id="IPR001387">
    <property type="entry name" value="Cro/C1-type_HTH"/>
</dbReference>
<dbReference type="PROSITE" id="PS50943">
    <property type="entry name" value="HTH_CROC1"/>
    <property type="match status" value="1"/>
</dbReference>
<dbReference type="EMBL" id="JACVHF010000002">
    <property type="protein sequence ID" value="MBC9783569.1"/>
    <property type="molecule type" value="Genomic_DNA"/>
</dbReference>
<feature type="domain" description="HTH cro/C1-type" evidence="1">
    <location>
        <begin position="8"/>
        <end position="62"/>
    </location>
</feature>
<gene>
    <name evidence="2" type="ORF">H1S01_03455</name>
</gene>
<dbReference type="CDD" id="cd00093">
    <property type="entry name" value="HTH_XRE"/>
    <property type="match status" value="1"/>
</dbReference>
<protein>
    <submittedName>
        <fullName evidence="2">Helix-turn-helix transcriptional regulator</fullName>
    </submittedName>
</protein>
<proteinExistence type="predicted"/>
<dbReference type="SUPFAM" id="SSF47413">
    <property type="entry name" value="lambda repressor-like DNA-binding domains"/>
    <property type="match status" value="1"/>
</dbReference>
<accession>A0ABR7SYF9</accession>
<keyword evidence="3" id="KW-1185">Reference proteome</keyword>
<dbReference type="RefSeq" id="WP_188038723.1">
    <property type="nucleotide sequence ID" value="NZ_JACVHF010000002.1"/>
</dbReference>
<evidence type="ECO:0000259" key="1">
    <source>
        <dbReference type="PROSITE" id="PS50943"/>
    </source>
</evidence>
<dbReference type="InterPro" id="IPR010982">
    <property type="entry name" value="Lambda_DNA-bd_dom_sf"/>
</dbReference>